<keyword evidence="4" id="KW-1185">Reference proteome</keyword>
<evidence type="ECO:0000259" key="2">
    <source>
        <dbReference type="Pfam" id="PF22566"/>
    </source>
</evidence>
<proteinExistence type="predicted"/>
<protein>
    <submittedName>
        <fullName evidence="3">Scaffold-type E3 ligase</fullName>
    </submittedName>
</protein>
<dbReference type="Proteomes" id="UP001271007">
    <property type="component" value="Unassembled WGS sequence"/>
</dbReference>
<accession>A0AAJ0GK11</accession>
<dbReference type="Pfam" id="PF22566">
    <property type="entry name" value="UBA_8"/>
    <property type="match status" value="1"/>
</dbReference>
<feature type="domain" description="UBA-like" evidence="2">
    <location>
        <begin position="54"/>
        <end position="90"/>
    </location>
</feature>
<dbReference type="InterPro" id="IPR054109">
    <property type="entry name" value="UBA_8"/>
</dbReference>
<dbReference type="GO" id="GO:0016874">
    <property type="term" value="F:ligase activity"/>
    <property type="evidence" value="ECO:0007669"/>
    <property type="project" value="UniProtKB-KW"/>
</dbReference>
<reference evidence="3" key="1">
    <citation type="submission" date="2023-04" db="EMBL/GenBank/DDBJ databases">
        <title>Black Yeasts Isolated from many extreme environments.</title>
        <authorList>
            <person name="Coleine C."/>
            <person name="Stajich J.E."/>
            <person name="Selbmann L."/>
        </authorList>
    </citation>
    <scope>NUCLEOTIDE SEQUENCE</scope>
    <source>
        <strain evidence="3">CCFEE 5312</strain>
    </source>
</reference>
<name>A0AAJ0GK11_9PEZI</name>
<evidence type="ECO:0000313" key="4">
    <source>
        <dbReference type="Proteomes" id="UP001271007"/>
    </source>
</evidence>
<dbReference type="EMBL" id="JAWDJX010000001">
    <property type="protein sequence ID" value="KAK3058976.1"/>
    <property type="molecule type" value="Genomic_DNA"/>
</dbReference>
<dbReference type="AlphaFoldDB" id="A0AAJ0GK11"/>
<feature type="region of interest" description="Disordered" evidence="1">
    <location>
        <begin position="16"/>
        <end position="36"/>
    </location>
</feature>
<gene>
    <name evidence="3" type="primary">DCN1_2</name>
    <name evidence="3" type="ORF">LTR09_000542</name>
</gene>
<keyword evidence="3" id="KW-0436">Ligase</keyword>
<organism evidence="3 4">
    <name type="scientific">Extremus antarcticus</name>
    <dbReference type="NCBI Taxonomy" id="702011"/>
    <lineage>
        <taxon>Eukaryota</taxon>
        <taxon>Fungi</taxon>
        <taxon>Dikarya</taxon>
        <taxon>Ascomycota</taxon>
        <taxon>Pezizomycotina</taxon>
        <taxon>Dothideomycetes</taxon>
        <taxon>Dothideomycetidae</taxon>
        <taxon>Mycosphaerellales</taxon>
        <taxon>Extremaceae</taxon>
        <taxon>Extremus</taxon>
    </lineage>
</organism>
<evidence type="ECO:0000313" key="3">
    <source>
        <dbReference type="EMBL" id="KAK3058976.1"/>
    </source>
</evidence>
<sequence length="91" mass="10051">MPVRAILKKIFRKKSDKVDDDDMPKRKAESAVVEEMPKPKKTIVTATDGGYSTQQKTAIAEFSEVTGIRDQKSAAKLLKSHNYQVTAAVNA</sequence>
<dbReference type="Gene3D" id="1.10.8.10">
    <property type="entry name" value="DNA helicase RuvA subunit, C-terminal domain"/>
    <property type="match status" value="1"/>
</dbReference>
<comment type="caution">
    <text evidence="3">The sequence shown here is derived from an EMBL/GenBank/DDBJ whole genome shotgun (WGS) entry which is preliminary data.</text>
</comment>
<evidence type="ECO:0000256" key="1">
    <source>
        <dbReference type="SAM" id="MobiDB-lite"/>
    </source>
</evidence>